<sequence>MAQFVRNLAEKAPALVNGERSEACPGAAVTYSKPRLATFWHYAKVELIPPTPAEIPTAIQSFKKIVRSAQTGSFKQLTVKEALLNGLVATEVWMWFYVGEIIGKRSIIGYNV</sequence>
<evidence type="ECO:0000256" key="4">
    <source>
        <dbReference type="ARBA" id="ARBA00022547"/>
    </source>
</evidence>
<keyword evidence="6 10" id="KW-0406">Ion transport</keyword>
<keyword evidence="4 10" id="KW-0138">CF(0)</keyword>
<evidence type="ECO:0000313" key="11">
    <source>
        <dbReference type="EMBL" id="ELK31954.1"/>
    </source>
</evidence>
<dbReference type="EMBL" id="KB105943">
    <property type="protein sequence ID" value="ELK31954.1"/>
    <property type="molecule type" value="Genomic_DNA"/>
</dbReference>
<reference evidence="12" key="1">
    <citation type="journal article" date="2013" name="Science">
        <title>Comparative analysis of bat genomes provides insight into the evolution of flight and immunity.</title>
        <authorList>
            <person name="Zhang G."/>
            <person name="Cowled C."/>
            <person name="Shi Z."/>
            <person name="Huang Z."/>
            <person name="Bishop-Lilly K.A."/>
            <person name="Fang X."/>
            <person name="Wynne J.W."/>
            <person name="Xiong Z."/>
            <person name="Baker M.L."/>
            <person name="Zhao W."/>
            <person name="Tachedjian M."/>
            <person name="Zhu Y."/>
            <person name="Zhou P."/>
            <person name="Jiang X."/>
            <person name="Ng J."/>
            <person name="Yang L."/>
            <person name="Wu L."/>
            <person name="Xiao J."/>
            <person name="Feng Y."/>
            <person name="Chen Y."/>
            <person name="Sun X."/>
            <person name="Zhang Y."/>
            <person name="Marsh G.A."/>
            <person name="Crameri G."/>
            <person name="Broder C.C."/>
            <person name="Frey K.G."/>
            <person name="Wang L.F."/>
            <person name="Wang J."/>
        </authorList>
    </citation>
    <scope>NUCLEOTIDE SEQUENCE [LARGE SCALE GENOMIC DNA]</scope>
</reference>
<dbReference type="AlphaFoldDB" id="L5LZU0"/>
<evidence type="ECO:0000313" key="12">
    <source>
        <dbReference type="Proteomes" id="UP000010556"/>
    </source>
</evidence>
<dbReference type="InterPro" id="IPR006808">
    <property type="entry name" value="ATP_synth_F0_gsu_mt"/>
</dbReference>
<organism evidence="11 12">
    <name type="scientific">Myotis davidii</name>
    <name type="common">David's myotis</name>
    <dbReference type="NCBI Taxonomy" id="225400"/>
    <lineage>
        <taxon>Eukaryota</taxon>
        <taxon>Metazoa</taxon>
        <taxon>Chordata</taxon>
        <taxon>Craniata</taxon>
        <taxon>Vertebrata</taxon>
        <taxon>Euteleostomi</taxon>
        <taxon>Mammalia</taxon>
        <taxon>Eutheria</taxon>
        <taxon>Laurasiatheria</taxon>
        <taxon>Chiroptera</taxon>
        <taxon>Yangochiroptera</taxon>
        <taxon>Vespertilionidae</taxon>
        <taxon>Myotis</taxon>
    </lineage>
</organism>
<evidence type="ECO:0000256" key="8">
    <source>
        <dbReference type="ARBA" id="ARBA00023136"/>
    </source>
</evidence>
<evidence type="ECO:0000256" key="7">
    <source>
        <dbReference type="ARBA" id="ARBA00023128"/>
    </source>
</evidence>
<keyword evidence="12" id="KW-1185">Reference proteome</keyword>
<accession>L5LZU0</accession>
<evidence type="ECO:0000256" key="1">
    <source>
        <dbReference type="ARBA" id="ARBA00004325"/>
    </source>
</evidence>
<comment type="function">
    <text evidence="10">Subunit g, of the mitochondrial membrane ATP synthase complex (F(1)F(0) ATP synthase or Complex V) that produces ATP from ADP in the presence of a proton gradient across the membrane which is generated by electron transport complexes of the respiratory chain. ATP synthase complex consist of a soluble F(1) head domain - the catalytic core - and a membrane F(1) domain - the membrane proton channel. These two domains are linked by a central stalk rotating inside the F(1) region and a stationary peripheral stalk. During catalysis, ATP synthesis in the catalytic domain of F(1) is coupled via a rotary mechanism of the central stalk subunits to proton translocation. In vivo, can only synthesize ATP although its ATP hydrolase activity can be activated artificially in vitro. Part of the complex F(0) domain.</text>
</comment>
<evidence type="ECO:0000256" key="6">
    <source>
        <dbReference type="ARBA" id="ARBA00023065"/>
    </source>
</evidence>
<dbReference type="GO" id="GO:0031966">
    <property type="term" value="C:mitochondrial membrane"/>
    <property type="evidence" value="ECO:0007669"/>
    <property type="project" value="UniProtKB-SubCell"/>
</dbReference>
<proteinExistence type="inferred from homology"/>
<evidence type="ECO:0000256" key="2">
    <source>
        <dbReference type="ARBA" id="ARBA00005699"/>
    </source>
</evidence>
<keyword evidence="9 10" id="KW-0066">ATP synthesis</keyword>
<protein>
    <recommendedName>
        <fullName evidence="10">ATP synthase F(0) complex subunit g, mitochondrial</fullName>
        <shortName evidence="10">ATPase subunit g</shortName>
    </recommendedName>
</protein>
<dbReference type="GO" id="GO:0015078">
    <property type="term" value="F:proton transmembrane transporter activity"/>
    <property type="evidence" value="ECO:0007669"/>
    <property type="project" value="UniProtKB-UniRule"/>
</dbReference>
<dbReference type="Pfam" id="PF04718">
    <property type="entry name" value="ATP-synt_G"/>
    <property type="match status" value="1"/>
</dbReference>
<keyword evidence="5 10" id="KW-0375">Hydrogen ion transport</keyword>
<dbReference type="InterPro" id="IPR016702">
    <property type="entry name" value="ATP5MG_metazoa"/>
</dbReference>
<name>L5LZU0_MYODS</name>
<evidence type="ECO:0000256" key="3">
    <source>
        <dbReference type="ARBA" id="ARBA00022448"/>
    </source>
</evidence>
<dbReference type="GO" id="GO:0015986">
    <property type="term" value="P:proton motive force-driven ATP synthesis"/>
    <property type="evidence" value="ECO:0007669"/>
    <property type="project" value="UniProtKB-UniRule"/>
</dbReference>
<dbReference type="eggNOG" id="KOG4103">
    <property type="taxonomic scope" value="Eukaryota"/>
</dbReference>
<dbReference type="PANTHER" id="PTHR12386">
    <property type="entry name" value="ATP SYNTHASE SUBUNIT"/>
    <property type="match status" value="1"/>
</dbReference>
<dbReference type="PIRSF" id="PIRSF017835">
    <property type="entry name" value="ATP-synth_g_mitoch_animal"/>
    <property type="match status" value="1"/>
</dbReference>
<evidence type="ECO:0000256" key="10">
    <source>
        <dbReference type="PIRNR" id="PIRNR017835"/>
    </source>
</evidence>
<dbReference type="Proteomes" id="UP000010556">
    <property type="component" value="Unassembled WGS sequence"/>
</dbReference>
<evidence type="ECO:0000256" key="9">
    <source>
        <dbReference type="ARBA" id="ARBA00023310"/>
    </source>
</evidence>
<keyword evidence="3 10" id="KW-0813">Transport</keyword>
<dbReference type="GO" id="GO:0045259">
    <property type="term" value="C:proton-transporting ATP synthase complex"/>
    <property type="evidence" value="ECO:0007669"/>
    <property type="project" value="UniProtKB-UniRule"/>
</dbReference>
<keyword evidence="8 10" id="KW-0472">Membrane</keyword>
<keyword evidence="7 10" id="KW-0496">Mitochondrion</keyword>
<comment type="subcellular location">
    <subcellularLocation>
        <location evidence="1">Mitochondrion membrane</location>
    </subcellularLocation>
</comment>
<evidence type="ECO:0000256" key="5">
    <source>
        <dbReference type="ARBA" id="ARBA00022781"/>
    </source>
</evidence>
<gene>
    <name evidence="11" type="ORF">MDA_GLEAN10018980</name>
</gene>
<comment type="similarity">
    <text evidence="2 10">Belongs to the ATPase g subunit family.</text>
</comment>